<sequence>MARYLNEPAHRRAGEKGTLEDKMLKAFCLMYILPANCRQDASSNFVSKTSDRPAKLEIIVDKMLQASNEIVVSRILPAISNIHVDATVDLNSFEN</sequence>
<evidence type="ECO:0000313" key="2">
    <source>
        <dbReference type="Proteomes" id="UP000789375"/>
    </source>
</evidence>
<comment type="caution">
    <text evidence="1">The sequence shown here is derived from an EMBL/GenBank/DDBJ whole genome shotgun (WGS) entry which is preliminary data.</text>
</comment>
<dbReference type="AlphaFoldDB" id="A0A9N8W089"/>
<keyword evidence="2" id="KW-1185">Reference proteome</keyword>
<dbReference type="EMBL" id="CAJVPP010000347">
    <property type="protein sequence ID" value="CAG8472605.1"/>
    <property type="molecule type" value="Genomic_DNA"/>
</dbReference>
<dbReference type="Proteomes" id="UP000789375">
    <property type="component" value="Unassembled WGS sequence"/>
</dbReference>
<organism evidence="1 2">
    <name type="scientific">Funneliformis mosseae</name>
    <name type="common">Endomycorrhizal fungus</name>
    <name type="synonym">Glomus mosseae</name>
    <dbReference type="NCBI Taxonomy" id="27381"/>
    <lineage>
        <taxon>Eukaryota</taxon>
        <taxon>Fungi</taxon>
        <taxon>Fungi incertae sedis</taxon>
        <taxon>Mucoromycota</taxon>
        <taxon>Glomeromycotina</taxon>
        <taxon>Glomeromycetes</taxon>
        <taxon>Glomerales</taxon>
        <taxon>Glomeraceae</taxon>
        <taxon>Funneliformis</taxon>
    </lineage>
</organism>
<protein>
    <submittedName>
        <fullName evidence="1">16186_t:CDS:1</fullName>
    </submittedName>
</protein>
<name>A0A9N8W089_FUNMO</name>
<reference evidence="1" key="1">
    <citation type="submission" date="2021-06" db="EMBL/GenBank/DDBJ databases">
        <authorList>
            <person name="Kallberg Y."/>
            <person name="Tangrot J."/>
            <person name="Rosling A."/>
        </authorList>
    </citation>
    <scope>NUCLEOTIDE SEQUENCE</scope>
    <source>
        <strain evidence="1">87-6 pot B 2015</strain>
    </source>
</reference>
<gene>
    <name evidence="1" type="ORF">FMOSSE_LOCUS2590</name>
</gene>
<evidence type="ECO:0000313" key="1">
    <source>
        <dbReference type="EMBL" id="CAG8472605.1"/>
    </source>
</evidence>
<proteinExistence type="predicted"/>
<accession>A0A9N8W089</accession>